<feature type="transmembrane region" description="Helical" evidence="2">
    <location>
        <begin position="741"/>
        <end position="768"/>
    </location>
</feature>
<feature type="transmembrane region" description="Helical" evidence="2">
    <location>
        <begin position="713"/>
        <end position="734"/>
    </location>
</feature>
<name>A0ABS1H0Z7_9PSED</name>
<dbReference type="Proteomes" id="UP000620382">
    <property type="component" value="Unassembled WGS sequence"/>
</dbReference>
<feature type="compositionally biased region" description="Basic residues" evidence="1">
    <location>
        <begin position="680"/>
        <end position="695"/>
    </location>
</feature>
<gene>
    <name evidence="4" type="ORF">JJD71_26685</name>
</gene>
<comment type="caution">
    <text evidence="4">The sequence shown here is derived from an EMBL/GenBank/DDBJ whole genome shotgun (WGS) entry which is preliminary data.</text>
</comment>
<keyword evidence="3" id="KW-0732">Signal</keyword>
<evidence type="ECO:0000256" key="3">
    <source>
        <dbReference type="SAM" id="SignalP"/>
    </source>
</evidence>
<evidence type="ECO:0000313" key="5">
    <source>
        <dbReference type="Proteomes" id="UP000620382"/>
    </source>
</evidence>
<feature type="transmembrane region" description="Helical" evidence="2">
    <location>
        <begin position="788"/>
        <end position="821"/>
    </location>
</feature>
<dbReference type="RefSeq" id="WP_200657694.1">
    <property type="nucleotide sequence ID" value="NZ_JAENSR010000009.1"/>
</dbReference>
<evidence type="ECO:0000313" key="4">
    <source>
        <dbReference type="EMBL" id="MBK3462658.1"/>
    </source>
</evidence>
<keyword evidence="2" id="KW-0812">Transmembrane</keyword>
<feature type="transmembrane region" description="Helical" evidence="2">
    <location>
        <begin position="877"/>
        <end position="894"/>
    </location>
</feature>
<dbReference type="PROSITE" id="PS51257">
    <property type="entry name" value="PROKAR_LIPOPROTEIN"/>
    <property type="match status" value="1"/>
</dbReference>
<organism evidence="4 5">
    <name type="scientific">Pseudomonas haemolytica</name>
    <dbReference type="NCBI Taxonomy" id="2600065"/>
    <lineage>
        <taxon>Bacteria</taxon>
        <taxon>Pseudomonadati</taxon>
        <taxon>Pseudomonadota</taxon>
        <taxon>Gammaproteobacteria</taxon>
        <taxon>Pseudomonadales</taxon>
        <taxon>Pseudomonadaceae</taxon>
        <taxon>Pseudomonas</taxon>
    </lineage>
</organism>
<keyword evidence="2" id="KW-0472">Membrane</keyword>
<protein>
    <submittedName>
        <fullName evidence="4">Uncharacterized protein</fullName>
    </submittedName>
</protein>
<feature type="transmembrane region" description="Helical" evidence="2">
    <location>
        <begin position="102"/>
        <end position="124"/>
    </location>
</feature>
<sequence length="903" mass="100756">MIKVKISALLLSILLLAGCSDEGDRIPGKCGVSGSNANLVVGYNNEICRENVSARFNSTLMKGAGQTAIPKTDEASRFVQEDINDEPAHIKLQEQANVTTGIARFGITTAVWLLGVFILIWNAFRILQSKAVQEKDHYDTSKPRYSGMSYVMPFVGIFFLLPYYFEGSEDGDSYSVIATRYATIKIMWGDVFEAGFISSIIAKEQKGDLGEVTNEQTKKFDTSYANARSIAFAQVNAQLLDNVTAKSYYKLHNLTLPVDKRQVEFQEPFTFFFNDNDVSVRRLEVGSMRQDKTITEVANMNIKEKYNLNPTVKDEAASLRKSYLTTDSANQESSLSGFKEELMKSIGVTKSSPDVNNAVVSQSNEIMRDILVEQMNSQKLIKKTARLQEELMCIGDFQVAGETYVQDIKNYLKYLNGVIPEPRFASAIECVGGKTGAFVVYGERDAATVLNELNTAFDELTEVDYKILSNQTKALANVTIDESNGTACVKARKGGTTDFARYYPLCVKQATANKQIINIATTNFSMTGNGSGAYLDTNFSLKDNDQLDTLRLRNFDAQMTAMYNSVDVQVDFTRTDKDAYLETLIRANLGDQSSLKASVIDLITGPTTSFKRDLGWTEECQGGLYHCIKGENVVPALSNMSEKMIDTGIFIVTFSLTASTLASKFQKSDDKSMSYSGDTKKKHNAKAKSKSKKSKGKSEPSTLLNGVLKVVEFMFSMFASLAYWMIYIGWLLSYMLAVIPLFFVIAGLLVLIFLMYSVLLSVFRFMWMLWPNDRNNISMNLKKMMNEFVYDVSIKAVLVIVQVMFYKVLGFALKLLVFLMLKYMEQGTTEAIVGGLFIGPMLYFVVVGLLTGTIKILDSYAEKLGANALLAEIMSESLELCLIVITFGLPLLFIKMNKMRRKR</sequence>
<feature type="transmembrane region" description="Helical" evidence="2">
    <location>
        <begin position="145"/>
        <end position="165"/>
    </location>
</feature>
<feature type="chain" id="PRO_5046149552" evidence="3">
    <location>
        <begin position="18"/>
        <end position="903"/>
    </location>
</feature>
<feature type="signal peptide" evidence="3">
    <location>
        <begin position="1"/>
        <end position="17"/>
    </location>
</feature>
<feature type="transmembrane region" description="Helical" evidence="2">
    <location>
        <begin position="833"/>
        <end position="857"/>
    </location>
</feature>
<feature type="region of interest" description="Disordered" evidence="1">
    <location>
        <begin position="669"/>
        <end position="700"/>
    </location>
</feature>
<reference evidence="4 5" key="1">
    <citation type="submission" date="2021-01" db="EMBL/GenBank/DDBJ databases">
        <title>Antibiotic resistance and phylogeny of Pseudomonas spp. isolated over three decades from chicken meat in the Norwegian food chain.</title>
        <authorList>
            <person name="Moen B."/>
        </authorList>
    </citation>
    <scope>NUCLEOTIDE SEQUENCE [LARGE SCALE GENOMIC DNA]</scope>
    <source>
        <strain evidence="4 5">MF6766</strain>
    </source>
</reference>
<keyword evidence="5" id="KW-1185">Reference proteome</keyword>
<keyword evidence="2" id="KW-1133">Transmembrane helix</keyword>
<proteinExistence type="predicted"/>
<accession>A0ABS1H0Z7</accession>
<evidence type="ECO:0000256" key="2">
    <source>
        <dbReference type="SAM" id="Phobius"/>
    </source>
</evidence>
<evidence type="ECO:0000256" key="1">
    <source>
        <dbReference type="SAM" id="MobiDB-lite"/>
    </source>
</evidence>
<dbReference type="EMBL" id="JAENSR010000009">
    <property type="protein sequence ID" value="MBK3462658.1"/>
    <property type="molecule type" value="Genomic_DNA"/>
</dbReference>